<comment type="similarity">
    <text evidence="1">Belongs to the glycosyl hydrolase 16 family.</text>
</comment>
<dbReference type="Gene3D" id="2.60.120.200">
    <property type="match status" value="1"/>
</dbReference>
<feature type="compositionally biased region" description="Basic and acidic residues" evidence="2">
    <location>
        <begin position="382"/>
        <end position="391"/>
    </location>
</feature>
<dbReference type="SUPFAM" id="SSF49899">
    <property type="entry name" value="Concanavalin A-like lectins/glucanases"/>
    <property type="match status" value="1"/>
</dbReference>
<name>A0A5C5U0D4_9GAMM</name>
<dbReference type="EMBL" id="VOHK01000005">
    <property type="protein sequence ID" value="TWT19364.1"/>
    <property type="molecule type" value="Genomic_DNA"/>
</dbReference>
<dbReference type="OrthoDB" id="9809583at2"/>
<organism evidence="5 6">
    <name type="scientific">Luteimonas marina</name>
    <dbReference type="NCBI Taxonomy" id="488485"/>
    <lineage>
        <taxon>Bacteria</taxon>
        <taxon>Pseudomonadati</taxon>
        <taxon>Pseudomonadota</taxon>
        <taxon>Gammaproteobacteria</taxon>
        <taxon>Lysobacterales</taxon>
        <taxon>Lysobacteraceae</taxon>
        <taxon>Luteimonas</taxon>
    </lineage>
</organism>
<dbReference type="GO" id="GO:0004553">
    <property type="term" value="F:hydrolase activity, hydrolyzing O-glycosyl compounds"/>
    <property type="evidence" value="ECO:0007669"/>
    <property type="project" value="InterPro"/>
</dbReference>
<dbReference type="InterPro" id="IPR013320">
    <property type="entry name" value="ConA-like_dom_sf"/>
</dbReference>
<accession>A0A5C5U0D4</accession>
<dbReference type="CDD" id="cd08023">
    <property type="entry name" value="GH16_laminarinase_like"/>
    <property type="match status" value="1"/>
</dbReference>
<reference evidence="5 6" key="1">
    <citation type="journal article" date="2008" name="Int. J. Syst. Evol. Microbiol.">
        <title>Luteimonas marina sp. nov., isolated from seawater.</title>
        <authorList>
            <person name="Baik K.S."/>
            <person name="Park S.C."/>
            <person name="Kim M.S."/>
            <person name="Kim E.M."/>
            <person name="Park C."/>
            <person name="Chun J."/>
            <person name="Seong C.N."/>
        </authorList>
    </citation>
    <scope>NUCLEOTIDE SEQUENCE [LARGE SCALE GENOMIC DNA]</scope>
    <source>
        <strain evidence="5 6">FR1330</strain>
    </source>
</reference>
<comment type="caution">
    <text evidence="5">The sequence shown here is derived from an EMBL/GenBank/DDBJ whole genome shotgun (WGS) entry which is preliminary data.</text>
</comment>
<feature type="domain" description="GH16" evidence="4">
    <location>
        <begin position="69"/>
        <end position="342"/>
    </location>
</feature>
<evidence type="ECO:0000256" key="2">
    <source>
        <dbReference type="SAM" id="MobiDB-lite"/>
    </source>
</evidence>
<proteinExistence type="inferred from homology"/>
<keyword evidence="5" id="KW-0378">Hydrolase</keyword>
<keyword evidence="3" id="KW-1133">Transmembrane helix</keyword>
<evidence type="ECO:0000259" key="4">
    <source>
        <dbReference type="PROSITE" id="PS51762"/>
    </source>
</evidence>
<evidence type="ECO:0000313" key="6">
    <source>
        <dbReference type="Proteomes" id="UP000319980"/>
    </source>
</evidence>
<dbReference type="PANTHER" id="PTHR10963">
    <property type="entry name" value="GLYCOSYL HYDROLASE-RELATED"/>
    <property type="match status" value="1"/>
</dbReference>
<gene>
    <name evidence="5" type="ORF">FQY83_13505</name>
</gene>
<feature type="transmembrane region" description="Helical" evidence="3">
    <location>
        <begin position="55"/>
        <end position="76"/>
    </location>
</feature>
<dbReference type="InterPro" id="IPR000757">
    <property type="entry name" value="Beta-glucanase-like"/>
</dbReference>
<evidence type="ECO:0000256" key="3">
    <source>
        <dbReference type="SAM" id="Phobius"/>
    </source>
</evidence>
<keyword evidence="3" id="KW-0472">Membrane</keyword>
<evidence type="ECO:0000256" key="1">
    <source>
        <dbReference type="ARBA" id="ARBA00006865"/>
    </source>
</evidence>
<dbReference type="Proteomes" id="UP000319980">
    <property type="component" value="Unassembled WGS sequence"/>
</dbReference>
<feature type="compositionally biased region" description="Low complexity" evidence="2">
    <location>
        <begin position="355"/>
        <end position="373"/>
    </location>
</feature>
<sequence>MSLRARLEARRMDRSRTTVPHPRCRQRQAAARGGLTRPCIDTGARMPRTTASIRLLASALCWLGVAAAPAVAATIFPAEPAATRHAAPTAASAATELVWSDEFDTTDLDNWTFETGGGGWGNNELQYYTNGQNAFIQYDATAGSNVLVIEARRGAPAGASCWYGACQYSSSRMITLGKHAFRYGRMEARIRLPQTPGIWPAFWMLGADIGQVGWPQSGEIDIMEHVGSEPTLTHGALHGPGYSGNTPFAGTHDLRQSVDAAYHVYAVEWDADGIRWFVDGQPFYSVTRAQVEARGPWVFDQPFFLLLNVAVGGNWPGSPNAGSVFPQRMYVDYVRVYQAPGPRRRSVGSQPLAPPRAAASPATAPARPALAPRVMERPAAGPERHERRAIP</sequence>
<evidence type="ECO:0000313" key="5">
    <source>
        <dbReference type="EMBL" id="TWT19364.1"/>
    </source>
</evidence>
<feature type="compositionally biased region" description="Basic and acidic residues" evidence="2">
    <location>
        <begin position="1"/>
        <end position="16"/>
    </location>
</feature>
<protein>
    <submittedName>
        <fullName evidence="5">Glycoside hydrolase family 16 protein</fullName>
    </submittedName>
</protein>
<keyword evidence="6" id="KW-1185">Reference proteome</keyword>
<feature type="region of interest" description="Disordered" evidence="2">
    <location>
        <begin position="1"/>
        <end position="20"/>
    </location>
</feature>
<dbReference type="PANTHER" id="PTHR10963:SF55">
    <property type="entry name" value="GLYCOSIDE HYDROLASE FAMILY 16 PROTEIN"/>
    <property type="match status" value="1"/>
</dbReference>
<keyword evidence="3" id="KW-0812">Transmembrane</keyword>
<dbReference type="InterPro" id="IPR050546">
    <property type="entry name" value="Glycosyl_Hydrlase_16"/>
</dbReference>
<dbReference type="PROSITE" id="PS51762">
    <property type="entry name" value="GH16_2"/>
    <property type="match status" value="1"/>
</dbReference>
<dbReference type="Pfam" id="PF00722">
    <property type="entry name" value="Glyco_hydro_16"/>
    <property type="match status" value="1"/>
</dbReference>
<dbReference type="GO" id="GO:0005975">
    <property type="term" value="P:carbohydrate metabolic process"/>
    <property type="evidence" value="ECO:0007669"/>
    <property type="project" value="InterPro"/>
</dbReference>
<feature type="region of interest" description="Disordered" evidence="2">
    <location>
        <begin position="342"/>
        <end position="391"/>
    </location>
</feature>
<dbReference type="AlphaFoldDB" id="A0A5C5U0D4"/>